<dbReference type="HOGENOM" id="CLU_039662_0_0_1"/>
<evidence type="ECO:0000256" key="7">
    <source>
        <dbReference type="SAM" id="MobiDB-lite"/>
    </source>
</evidence>
<dbReference type="OMA" id="IQHQTAK"/>
<dbReference type="Pfam" id="PF22799">
    <property type="entry name" value="PIR1-like_C"/>
    <property type="match status" value="1"/>
</dbReference>
<name>M3K3J3_CANMX</name>
<proteinExistence type="inferred from homology"/>
<dbReference type="InterPro" id="IPR054508">
    <property type="entry name" value="PIR1-like_C"/>
</dbReference>
<comment type="caution">
    <text evidence="10">The sequence shown here is derived from an EMBL/GenBank/DDBJ whole genome shotgun (WGS) entry which is preliminary data.</text>
</comment>
<comment type="similarity">
    <text evidence="6">Belongs to the PIR protein family.</text>
</comment>
<dbReference type="PANTHER" id="PTHR47254">
    <property type="entry name" value="CELL WALL MANNOPROTEIN CIS3-RELATED"/>
    <property type="match status" value="1"/>
</dbReference>
<comment type="subcellular location">
    <subcellularLocation>
        <location evidence="1">Secreted</location>
        <location evidence="1">Cell wall</location>
    </subcellularLocation>
</comment>
<sequence>MKYTTLFTIASFLTASSFAATVPDSQYSTLSPSAAIPSGASTDFPGTFGIQIVTVESASALAKDSMTSTLKKRADATPVAQISDGQIQHQTTAAPIQQISDGQIQHQTTVTAAPIQQISDGQIQHQTTVTAAPVQQIGDGQIQHQTTIAAPVQQIGDGQIQHQTTIAAPVQQIGDGQIQHQTTIAATPVQQISDGQVQHQTTASAVKQISDGQIQHQTTASAAQQISDGQVQHQTTQAANAQSDGQVINTSNSTSLSSDPTIPQACSAKNNLEMTLHGSVLKDTFQRWGSIVANRQFQFDGPIPQAGVIYSAGWSIKDGYLWLGDSDVFYQCLSGDFYNLYDENVAAQCSAVKLSIIEFVDC</sequence>
<evidence type="ECO:0000313" key="10">
    <source>
        <dbReference type="EMBL" id="EMG49314.1"/>
    </source>
</evidence>
<evidence type="ECO:0000256" key="5">
    <source>
        <dbReference type="ARBA" id="ARBA00022737"/>
    </source>
</evidence>
<dbReference type="EMBL" id="AOGT01000728">
    <property type="protein sequence ID" value="EMG49314.1"/>
    <property type="molecule type" value="Genomic_DNA"/>
</dbReference>
<keyword evidence="4 8" id="KW-0732">Signal</keyword>
<keyword evidence="3" id="KW-0964">Secreted</keyword>
<gene>
    <name evidence="10" type="ORF">G210_5936</name>
</gene>
<evidence type="ECO:0000259" key="9">
    <source>
        <dbReference type="Pfam" id="PF22799"/>
    </source>
</evidence>
<organism evidence="10 11">
    <name type="scientific">Candida maltosa (strain Xu316)</name>
    <name type="common">Yeast</name>
    <dbReference type="NCBI Taxonomy" id="1245528"/>
    <lineage>
        <taxon>Eukaryota</taxon>
        <taxon>Fungi</taxon>
        <taxon>Dikarya</taxon>
        <taxon>Ascomycota</taxon>
        <taxon>Saccharomycotina</taxon>
        <taxon>Pichiomycetes</taxon>
        <taxon>Debaryomycetaceae</taxon>
        <taxon>Candida/Lodderomyces clade</taxon>
        <taxon>Candida</taxon>
    </lineage>
</organism>
<accession>M3K3J3</accession>
<dbReference type="GO" id="GO:0031505">
    <property type="term" value="P:fungal-type cell wall organization"/>
    <property type="evidence" value="ECO:0007669"/>
    <property type="project" value="UniProtKB-ARBA"/>
</dbReference>
<evidence type="ECO:0000256" key="3">
    <source>
        <dbReference type="ARBA" id="ARBA00022525"/>
    </source>
</evidence>
<keyword evidence="11" id="KW-1185">Reference proteome</keyword>
<feature type="signal peptide" evidence="8">
    <location>
        <begin position="1"/>
        <end position="19"/>
    </location>
</feature>
<feature type="domain" description="Cell wall mannoprotein PIR1-like C-terminal" evidence="9">
    <location>
        <begin position="280"/>
        <end position="352"/>
    </location>
</feature>
<dbReference type="GO" id="GO:0005199">
    <property type="term" value="F:structural constituent of cell wall"/>
    <property type="evidence" value="ECO:0007669"/>
    <property type="project" value="InterPro"/>
</dbReference>
<protein>
    <submittedName>
        <fullName evidence="10">Protein PIR1</fullName>
    </submittedName>
</protein>
<keyword evidence="5" id="KW-0677">Repeat</keyword>
<dbReference type="PROSITE" id="PS50256">
    <property type="entry name" value="PIR_REPEAT_2"/>
    <property type="match status" value="9"/>
</dbReference>
<evidence type="ECO:0000256" key="4">
    <source>
        <dbReference type="ARBA" id="ARBA00022729"/>
    </source>
</evidence>
<dbReference type="Proteomes" id="UP000011777">
    <property type="component" value="Unassembled WGS sequence"/>
</dbReference>
<dbReference type="InterPro" id="IPR051153">
    <property type="entry name" value="Yeast_CWMannoprotein_PIR"/>
</dbReference>
<dbReference type="AlphaFoldDB" id="M3K3J3"/>
<reference evidence="10 11" key="1">
    <citation type="submission" date="2013-02" db="EMBL/GenBank/DDBJ databases">
        <title>Genome sequence of Candida maltosa Xu316, a potential industrial strain for xylitol and ethanol production.</title>
        <authorList>
            <person name="Yu J."/>
            <person name="Wang Q."/>
            <person name="Geng X."/>
            <person name="Bao W."/>
            <person name="He P."/>
            <person name="Cai J."/>
        </authorList>
    </citation>
    <scope>NUCLEOTIDE SEQUENCE [LARGE SCALE GENOMIC DNA]</scope>
    <source>
        <strain evidence="11">Xu316</strain>
    </source>
</reference>
<dbReference type="GO" id="GO:0009277">
    <property type="term" value="C:fungal-type cell wall"/>
    <property type="evidence" value="ECO:0007669"/>
    <property type="project" value="TreeGrafter"/>
</dbReference>
<dbReference type="OrthoDB" id="5415592at2759"/>
<dbReference type="eggNOG" id="ENOG502QQD8">
    <property type="taxonomic scope" value="Eukaryota"/>
</dbReference>
<dbReference type="PANTHER" id="PTHR47254:SF1">
    <property type="entry name" value="CELL WALL MANNOPROTEIN CIS3-RELATED"/>
    <property type="match status" value="1"/>
</dbReference>
<evidence type="ECO:0000256" key="6">
    <source>
        <dbReference type="ARBA" id="ARBA00038219"/>
    </source>
</evidence>
<dbReference type="InterPro" id="IPR000420">
    <property type="entry name" value="Yeast_PIR_rpt"/>
</dbReference>
<feature type="region of interest" description="Disordered" evidence="7">
    <location>
        <begin position="237"/>
        <end position="261"/>
    </location>
</feature>
<evidence type="ECO:0000256" key="8">
    <source>
        <dbReference type="SAM" id="SignalP"/>
    </source>
</evidence>
<evidence type="ECO:0000313" key="11">
    <source>
        <dbReference type="Proteomes" id="UP000011777"/>
    </source>
</evidence>
<evidence type="ECO:0000256" key="2">
    <source>
        <dbReference type="ARBA" id="ARBA00022512"/>
    </source>
</evidence>
<keyword evidence="2" id="KW-0134">Cell wall</keyword>
<evidence type="ECO:0000256" key="1">
    <source>
        <dbReference type="ARBA" id="ARBA00004191"/>
    </source>
</evidence>
<dbReference type="STRING" id="1245528.M3K3J3"/>
<feature type="chain" id="PRO_5004035570" evidence="8">
    <location>
        <begin position="20"/>
        <end position="362"/>
    </location>
</feature>